<dbReference type="EMBL" id="LBVC01000028">
    <property type="protein sequence ID" value="KKQ78249.1"/>
    <property type="molecule type" value="Genomic_DNA"/>
</dbReference>
<dbReference type="PANTHER" id="PTHR11516">
    <property type="entry name" value="PYRUVATE DEHYDROGENASE E1 COMPONENT, ALPHA SUBUNIT BACTERIAL AND ORGANELLAR"/>
    <property type="match status" value="1"/>
</dbReference>
<comment type="caution">
    <text evidence="5">The sequence shown here is derived from an EMBL/GenBank/DDBJ whole genome shotgun (WGS) entry which is preliminary data.</text>
</comment>
<dbReference type="Gene3D" id="3.40.50.970">
    <property type="match status" value="1"/>
</dbReference>
<keyword evidence="2" id="KW-0560">Oxidoreductase</keyword>
<protein>
    <recommendedName>
        <fullName evidence="4">Dehydrogenase E1 component domain-containing protein</fullName>
    </recommendedName>
</protein>
<organism evidence="5 6">
    <name type="scientific">Candidatus Daviesbacteria bacterium GW2011_GWF2_38_6</name>
    <dbReference type="NCBI Taxonomy" id="1618432"/>
    <lineage>
        <taxon>Bacteria</taxon>
        <taxon>Candidatus Daviesiibacteriota</taxon>
    </lineage>
</organism>
<gene>
    <name evidence="5" type="ORF">US99_C0028G0003</name>
</gene>
<dbReference type="AlphaFoldDB" id="A0A0G0MX76"/>
<evidence type="ECO:0000256" key="1">
    <source>
        <dbReference type="ARBA" id="ARBA00001964"/>
    </source>
</evidence>
<dbReference type="InterPro" id="IPR050642">
    <property type="entry name" value="PDH_E1_Alpha_Subunit"/>
</dbReference>
<sequence length="301" mass="33358">MRSGTFGIVRNLSKIFNQDVSLEIFRRMCLVRYFESGIIRAVKEGTFAYPLYLSSGQEAIAAAMSLVIPEFMIFAQHRCHATYLSFGGDPVKLREELFGLPGGTSGGRAGSNCIQCHENNIAMYGHHGLIGENVPLAVGAALGCGKPTVCFFGDGAAEEDYVFAAMGFAVSHKLPVLFVCEDNNLSILTTVDTRRSWSMTNVATALGMPGIDITDDPWTVFRRTQELKNNLPAFLNIYTCRANWHVGTGTDGPPEWDRYSMVKQELGKIGLEEQVQEIEKETQIQMEKLWDQEQLQILSGK</sequence>
<dbReference type="InterPro" id="IPR001017">
    <property type="entry name" value="DH_E1"/>
</dbReference>
<comment type="cofactor">
    <cofactor evidence="1">
        <name>thiamine diphosphate</name>
        <dbReference type="ChEBI" id="CHEBI:58937"/>
    </cofactor>
</comment>
<proteinExistence type="predicted"/>
<evidence type="ECO:0000313" key="5">
    <source>
        <dbReference type="EMBL" id="KKQ78249.1"/>
    </source>
</evidence>
<dbReference type="Proteomes" id="UP000034324">
    <property type="component" value="Unassembled WGS sequence"/>
</dbReference>
<dbReference type="SUPFAM" id="SSF52518">
    <property type="entry name" value="Thiamin diphosphate-binding fold (THDP-binding)"/>
    <property type="match status" value="1"/>
</dbReference>
<dbReference type="Pfam" id="PF00676">
    <property type="entry name" value="E1_dh"/>
    <property type="match status" value="1"/>
</dbReference>
<evidence type="ECO:0000256" key="2">
    <source>
        <dbReference type="ARBA" id="ARBA00023002"/>
    </source>
</evidence>
<keyword evidence="3" id="KW-0786">Thiamine pyrophosphate</keyword>
<evidence type="ECO:0000313" key="6">
    <source>
        <dbReference type="Proteomes" id="UP000034324"/>
    </source>
</evidence>
<name>A0A0G0MX76_9BACT</name>
<evidence type="ECO:0000256" key="3">
    <source>
        <dbReference type="ARBA" id="ARBA00023052"/>
    </source>
</evidence>
<accession>A0A0G0MX76</accession>
<evidence type="ECO:0000259" key="4">
    <source>
        <dbReference type="Pfam" id="PF00676"/>
    </source>
</evidence>
<dbReference type="InterPro" id="IPR029061">
    <property type="entry name" value="THDP-binding"/>
</dbReference>
<reference evidence="5 6" key="1">
    <citation type="journal article" date="2015" name="Nature">
        <title>rRNA introns, odd ribosomes, and small enigmatic genomes across a large radiation of phyla.</title>
        <authorList>
            <person name="Brown C.T."/>
            <person name="Hug L.A."/>
            <person name="Thomas B.C."/>
            <person name="Sharon I."/>
            <person name="Castelle C.J."/>
            <person name="Singh A."/>
            <person name="Wilkins M.J."/>
            <person name="Williams K.H."/>
            <person name="Banfield J.F."/>
        </authorList>
    </citation>
    <scope>NUCLEOTIDE SEQUENCE [LARGE SCALE GENOMIC DNA]</scope>
</reference>
<dbReference type="GO" id="GO:0004739">
    <property type="term" value="F:pyruvate dehydrogenase (acetyl-transferring) activity"/>
    <property type="evidence" value="ECO:0007669"/>
    <property type="project" value="TreeGrafter"/>
</dbReference>
<dbReference type="GO" id="GO:0006086">
    <property type="term" value="P:pyruvate decarboxylation to acetyl-CoA"/>
    <property type="evidence" value="ECO:0007669"/>
    <property type="project" value="TreeGrafter"/>
</dbReference>
<feature type="domain" description="Dehydrogenase E1 component" evidence="4">
    <location>
        <begin position="28"/>
        <end position="226"/>
    </location>
</feature>
<dbReference type="PANTHER" id="PTHR11516:SF60">
    <property type="entry name" value="PYRUVATE DEHYDROGENASE E1 COMPONENT SUBUNIT ALPHA"/>
    <property type="match status" value="1"/>
</dbReference>